<gene>
    <name evidence="7" type="ORF">BDZ90DRAFT_214793</name>
</gene>
<protein>
    <recommendedName>
        <fullName evidence="6">TMEM205-like domain-containing protein</fullName>
    </recommendedName>
</protein>
<keyword evidence="3 5" id="KW-1133">Transmembrane helix</keyword>
<keyword evidence="4 5" id="KW-0472">Membrane</keyword>
<dbReference type="PANTHER" id="PTHR23241:SF102">
    <property type="entry name" value="LD23009P"/>
    <property type="match status" value="1"/>
</dbReference>
<evidence type="ECO:0000256" key="4">
    <source>
        <dbReference type="ARBA" id="ARBA00023136"/>
    </source>
</evidence>
<dbReference type="PANTHER" id="PTHR23241">
    <property type="entry name" value="LATE EMBRYOGENESIS ABUNDANT PLANTS LEA-RELATED"/>
    <property type="match status" value="1"/>
</dbReference>
<dbReference type="RefSeq" id="XP_025364008.1">
    <property type="nucleotide sequence ID" value="XM_025504199.1"/>
</dbReference>
<feature type="transmembrane region" description="Helical" evidence="5">
    <location>
        <begin position="78"/>
        <end position="96"/>
    </location>
</feature>
<proteinExistence type="predicted"/>
<evidence type="ECO:0000256" key="2">
    <source>
        <dbReference type="ARBA" id="ARBA00022692"/>
    </source>
</evidence>
<comment type="subcellular location">
    <subcellularLocation>
        <location evidence="1">Membrane</location>
    </subcellularLocation>
</comment>
<dbReference type="Proteomes" id="UP000245884">
    <property type="component" value="Unassembled WGS sequence"/>
</dbReference>
<dbReference type="GeneID" id="37026022"/>
<accession>A0A316UVS9</accession>
<reference evidence="7 8" key="1">
    <citation type="journal article" date="2018" name="Mol. Biol. Evol.">
        <title>Broad Genomic Sampling Reveals a Smut Pathogenic Ancestry of the Fungal Clade Ustilaginomycotina.</title>
        <authorList>
            <person name="Kijpornyongpan T."/>
            <person name="Mondo S.J."/>
            <person name="Barry K."/>
            <person name="Sandor L."/>
            <person name="Lee J."/>
            <person name="Lipzen A."/>
            <person name="Pangilinan J."/>
            <person name="LaButti K."/>
            <person name="Hainaut M."/>
            <person name="Henrissat B."/>
            <person name="Grigoriev I.V."/>
            <person name="Spatafora J.W."/>
            <person name="Aime M.C."/>
        </authorList>
    </citation>
    <scope>NUCLEOTIDE SEQUENCE [LARGE SCALE GENOMIC DNA]</scope>
    <source>
        <strain evidence="7 8">MCA 5214</strain>
    </source>
</reference>
<keyword evidence="8" id="KW-1185">Reference proteome</keyword>
<name>A0A316UVS9_9BASI</name>
<evidence type="ECO:0000313" key="8">
    <source>
        <dbReference type="Proteomes" id="UP000245884"/>
    </source>
</evidence>
<organism evidence="7 8">
    <name type="scientific">Jaminaea rosea</name>
    <dbReference type="NCBI Taxonomy" id="1569628"/>
    <lineage>
        <taxon>Eukaryota</taxon>
        <taxon>Fungi</taxon>
        <taxon>Dikarya</taxon>
        <taxon>Basidiomycota</taxon>
        <taxon>Ustilaginomycotina</taxon>
        <taxon>Exobasidiomycetes</taxon>
        <taxon>Microstromatales</taxon>
        <taxon>Microstromatales incertae sedis</taxon>
        <taxon>Jaminaea</taxon>
    </lineage>
</organism>
<sequence>NAASTHLTLWAALFGGHLWHGFIGGPVTFKALPRQTFGLIQSKIFPIYFAAGTIIPAALAGNIAYANGGFNDLPTLPLSILAVPFVANLINWVYLGPKATKLMFERHAQEKKEGVDAHKDKDRISPKIKAMNKQFAKLHGFSSLLNLASFGALLIHGSVSGS</sequence>
<dbReference type="AlphaFoldDB" id="A0A316UVS9"/>
<evidence type="ECO:0000256" key="5">
    <source>
        <dbReference type="SAM" id="Phobius"/>
    </source>
</evidence>
<evidence type="ECO:0000256" key="3">
    <source>
        <dbReference type="ARBA" id="ARBA00022989"/>
    </source>
</evidence>
<feature type="non-terminal residue" evidence="7">
    <location>
        <position position="1"/>
    </location>
</feature>
<feature type="transmembrane region" description="Helical" evidence="5">
    <location>
        <begin position="44"/>
        <end position="66"/>
    </location>
</feature>
<evidence type="ECO:0000259" key="6">
    <source>
        <dbReference type="Pfam" id="PF13664"/>
    </source>
</evidence>
<evidence type="ECO:0000256" key="1">
    <source>
        <dbReference type="ARBA" id="ARBA00004370"/>
    </source>
</evidence>
<feature type="non-terminal residue" evidence="7">
    <location>
        <position position="162"/>
    </location>
</feature>
<evidence type="ECO:0000313" key="7">
    <source>
        <dbReference type="EMBL" id="PWN29396.1"/>
    </source>
</evidence>
<dbReference type="InterPro" id="IPR053009">
    <property type="entry name" value="Xanthocillin_Biosynth-Assoc"/>
</dbReference>
<feature type="domain" description="TMEM205-like" evidence="6">
    <location>
        <begin position="9"/>
        <end position="107"/>
    </location>
</feature>
<dbReference type="InterPro" id="IPR025423">
    <property type="entry name" value="TMEM205-like"/>
</dbReference>
<feature type="transmembrane region" description="Helical" evidence="5">
    <location>
        <begin position="12"/>
        <end position="32"/>
    </location>
</feature>
<dbReference type="EMBL" id="KZ819663">
    <property type="protein sequence ID" value="PWN29396.1"/>
    <property type="molecule type" value="Genomic_DNA"/>
</dbReference>
<dbReference type="OrthoDB" id="1641132at2759"/>
<dbReference type="Pfam" id="PF13664">
    <property type="entry name" value="DUF4149"/>
    <property type="match status" value="1"/>
</dbReference>
<dbReference type="GO" id="GO:0016020">
    <property type="term" value="C:membrane"/>
    <property type="evidence" value="ECO:0007669"/>
    <property type="project" value="UniProtKB-SubCell"/>
</dbReference>
<keyword evidence="2 5" id="KW-0812">Transmembrane</keyword>
<feature type="transmembrane region" description="Helical" evidence="5">
    <location>
        <begin position="138"/>
        <end position="159"/>
    </location>
</feature>